<organism evidence="2 3">
    <name type="scientific">Dyella agri</name>
    <dbReference type="NCBI Taxonomy" id="1926869"/>
    <lineage>
        <taxon>Bacteria</taxon>
        <taxon>Pseudomonadati</taxon>
        <taxon>Pseudomonadota</taxon>
        <taxon>Gammaproteobacteria</taxon>
        <taxon>Lysobacterales</taxon>
        <taxon>Rhodanobacteraceae</taxon>
        <taxon>Dyella</taxon>
    </lineage>
</organism>
<protein>
    <submittedName>
        <fullName evidence="2">Uncharacterized protein</fullName>
    </submittedName>
</protein>
<sequence>MNHEHDLPPFADPAHEREWQAQERALQAERQGLDPADGDALVRRYRLLARSLRQPMPEALPADFARQMADRVAVAPAGRQATDPRFESTLAGVLAVALLVAGCVMLADYGSAWLPAFRDLLPASGAPATGWLLALGGCLGASWLLGLWQRHTPGRVA</sequence>
<keyword evidence="1" id="KW-0472">Membrane</keyword>
<dbReference type="RefSeq" id="WP_404541786.1">
    <property type="nucleotide sequence ID" value="NZ_JADIKL010000011.1"/>
</dbReference>
<accession>A0ABW8KJK8</accession>
<dbReference type="EMBL" id="JADIKL010000011">
    <property type="protein sequence ID" value="MFK2932320.1"/>
    <property type="molecule type" value="Genomic_DNA"/>
</dbReference>
<keyword evidence="1" id="KW-1133">Transmembrane helix</keyword>
<proteinExistence type="predicted"/>
<name>A0ABW8KJK8_9GAMM</name>
<comment type="caution">
    <text evidence="2">The sequence shown here is derived from an EMBL/GenBank/DDBJ whole genome shotgun (WGS) entry which is preliminary data.</text>
</comment>
<evidence type="ECO:0000256" key="1">
    <source>
        <dbReference type="SAM" id="Phobius"/>
    </source>
</evidence>
<reference evidence="2 3" key="1">
    <citation type="submission" date="2020-10" db="EMBL/GenBank/DDBJ databases">
        <title>Phylogeny of dyella-like bacteria.</title>
        <authorList>
            <person name="Fu J."/>
        </authorList>
    </citation>
    <scope>NUCLEOTIDE SEQUENCE [LARGE SCALE GENOMIC DNA]</scope>
    <source>
        <strain evidence="2 3">DKC-1</strain>
    </source>
</reference>
<feature type="transmembrane region" description="Helical" evidence="1">
    <location>
        <begin position="89"/>
        <end position="109"/>
    </location>
</feature>
<gene>
    <name evidence="2" type="ORF">ISP14_16170</name>
</gene>
<keyword evidence="1" id="KW-0812">Transmembrane</keyword>
<dbReference type="Proteomes" id="UP001620397">
    <property type="component" value="Unassembled WGS sequence"/>
</dbReference>
<feature type="transmembrane region" description="Helical" evidence="1">
    <location>
        <begin position="129"/>
        <end position="148"/>
    </location>
</feature>
<evidence type="ECO:0000313" key="3">
    <source>
        <dbReference type="Proteomes" id="UP001620397"/>
    </source>
</evidence>
<keyword evidence="3" id="KW-1185">Reference proteome</keyword>
<evidence type="ECO:0000313" key="2">
    <source>
        <dbReference type="EMBL" id="MFK2932320.1"/>
    </source>
</evidence>